<gene>
    <name evidence="3" type="ORF">SAMN06265795_1326</name>
</gene>
<evidence type="ECO:0008006" key="5">
    <source>
        <dbReference type="Google" id="ProtNLM"/>
    </source>
</evidence>
<accession>A0A239M6Q3</accession>
<dbReference type="RefSeq" id="WP_089401816.1">
    <property type="nucleotide sequence ID" value="NZ_FZOT01000032.1"/>
</dbReference>
<protein>
    <recommendedName>
        <fullName evidence="5">Colicin import membrane protein</fullName>
    </recommendedName>
</protein>
<organism evidence="3 4">
    <name type="scientific">Noviherbaspirillum humi</name>
    <dbReference type="NCBI Taxonomy" id="1688639"/>
    <lineage>
        <taxon>Bacteria</taxon>
        <taxon>Pseudomonadati</taxon>
        <taxon>Pseudomonadota</taxon>
        <taxon>Betaproteobacteria</taxon>
        <taxon>Burkholderiales</taxon>
        <taxon>Oxalobacteraceae</taxon>
        <taxon>Noviherbaspirillum</taxon>
    </lineage>
</organism>
<evidence type="ECO:0000313" key="4">
    <source>
        <dbReference type="Proteomes" id="UP000198284"/>
    </source>
</evidence>
<evidence type="ECO:0000256" key="2">
    <source>
        <dbReference type="SAM" id="SignalP"/>
    </source>
</evidence>
<feature type="compositionally biased region" description="Low complexity" evidence="1">
    <location>
        <begin position="78"/>
        <end position="90"/>
    </location>
</feature>
<dbReference type="EMBL" id="FZOT01000032">
    <property type="protein sequence ID" value="SNT37744.1"/>
    <property type="molecule type" value="Genomic_DNA"/>
</dbReference>
<feature type="chain" id="PRO_5012014752" description="Colicin import membrane protein" evidence="2">
    <location>
        <begin position="24"/>
        <end position="128"/>
    </location>
</feature>
<evidence type="ECO:0000313" key="3">
    <source>
        <dbReference type="EMBL" id="SNT37744.1"/>
    </source>
</evidence>
<dbReference type="AlphaFoldDB" id="A0A239M6Q3"/>
<feature type="compositionally biased region" description="Low complexity" evidence="1">
    <location>
        <begin position="31"/>
        <end position="40"/>
    </location>
</feature>
<dbReference type="Proteomes" id="UP000198284">
    <property type="component" value="Unassembled WGS sequence"/>
</dbReference>
<sequence>MMIDARIFIGAVLASLIGAQAQAKLPPPTPEQQQSAAQKKAQADAEQEKAKQELDASMNAVAKRWRETASTNGWQTYPASSGAGAQAASGNQGGQGAAAPNPPIRSEKQGTAPPSTDVKPDAKPAAAK</sequence>
<reference evidence="3 4" key="1">
    <citation type="submission" date="2017-06" db="EMBL/GenBank/DDBJ databases">
        <authorList>
            <person name="Kim H.J."/>
            <person name="Triplett B.A."/>
        </authorList>
    </citation>
    <scope>NUCLEOTIDE SEQUENCE [LARGE SCALE GENOMIC DNA]</scope>
    <source>
        <strain evidence="3 4">U15</strain>
    </source>
</reference>
<feature type="compositionally biased region" description="Basic and acidic residues" evidence="1">
    <location>
        <begin position="41"/>
        <end position="54"/>
    </location>
</feature>
<feature type="signal peptide" evidence="2">
    <location>
        <begin position="1"/>
        <end position="23"/>
    </location>
</feature>
<feature type="region of interest" description="Disordered" evidence="1">
    <location>
        <begin position="22"/>
        <end position="128"/>
    </location>
</feature>
<proteinExistence type="predicted"/>
<feature type="compositionally biased region" description="Polar residues" evidence="1">
    <location>
        <begin position="68"/>
        <end position="77"/>
    </location>
</feature>
<evidence type="ECO:0000256" key="1">
    <source>
        <dbReference type="SAM" id="MobiDB-lite"/>
    </source>
</evidence>
<name>A0A239M6Q3_9BURK</name>
<keyword evidence="2" id="KW-0732">Signal</keyword>
<keyword evidence="4" id="KW-1185">Reference proteome</keyword>